<feature type="transmembrane region" description="Helical" evidence="13">
    <location>
        <begin position="243"/>
        <end position="268"/>
    </location>
</feature>
<evidence type="ECO:0000256" key="7">
    <source>
        <dbReference type="ARBA" id="ARBA00022777"/>
    </source>
</evidence>
<gene>
    <name evidence="15" type="ORF">EC1_18230</name>
</gene>
<evidence type="ECO:0000259" key="14">
    <source>
        <dbReference type="Pfam" id="PF02224"/>
    </source>
</evidence>
<evidence type="ECO:0000256" key="8">
    <source>
        <dbReference type="ARBA" id="ARBA00022840"/>
    </source>
</evidence>
<evidence type="ECO:0000256" key="4">
    <source>
        <dbReference type="ARBA" id="ARBA00022679"/>
    </source>
</evidence>
<evidence type="ECO:0000256" key="12">
    <source>
        <dbReference type="ARBA" id="ARBA00048478"/>
    </source>
</evidence>
<dbReference type="SUPFAM" id="SSF52540">
    <property type="entry name" value="P-loop containing nucleoside triphosphate hydrolases"/>
    <property type="match status" value="1"/>
</dbReference>
<feature type="transmembrane region" description="Helical" evidence="13">
    <location>
        <begin position="274"/>
        <end position="292"/>
    </location>
</feature>
<comment type="catalytic activity">
    <reaction evidence="12">
        <text>CMP + ATP = CDP + ADP</text>
        <dbReference type="Rhea" id="RHEA:11600"/>
        <dbReference type="ChEBI" id="CHEBI:30616"/>
        <dbReference type="ChEBI" id="CHEBI:58069"/>
        <dbReference type="ChEBI" id="CHEBI:60377"/>
        <dbReference type="ChEBI" id="CHEBI:456216"/>
        <dbReference type="EC" id="2.7.4.25"/>
    </reaction>
</comment>
<evidence type="ECO:0000256" key="6">
    <source>
        <dbReference type="ARBA" id="ARBA00022741"/>
    </source>
</evidence>
<dbReference type="Proteomes" id="UP000008801">
    <property type="component" value="Chromosome"/>
</dbReference>
<keyword evidence="5 13" id="KW-0812">Transmembrane</keyword>
<dbReference type="GO" id="GO:0042910">
    <property type="term" value="F:xenobiotic transmembrane transporter activity"/>
    <property type="evidence" value="ECO:0007669"/>
    <property type="project" value="InterPro"/>
</dbReference>
<comment type="catalytic activity">
    <reaction evidence="11">
        <text>dCMP + ATP = dCDP + ADP</text>
        <dbReference type="Rhea" id="RHEA:25094"/>
        <dbReference type="ChEBI" id="CHEBI:30616"/>
        <dbReference type="ChEBI" id="CHEBI:57566"/>
        <dbReference type="ChEBI" id="CHEBI:58593"/>
        <dbReference type="ChEBI" id="CHEBI:456216"/>
        <dbReference type="EC" id="2.7.4.25"/>
    </reaction>
</comment>
<dbReference type="InterPro" id="IPR051327">
    <property type="entry name" value="MATE_MepA_subfamily"/>
</dbReference>
<dbReference type="GO" id="GO:0005886">
    <property type="term" value="C:plasma membrane"/>
    <property type="evidence" value="ECO:0007669"/>
    <property type="project" value="UniProtKB-SubCell"/>
</dbReference>
<sequence>MAKINIAIDGPSGVGKSTIADIVADKLNYVRLDTGAMYRCVAYYVLKNEIDYSNEEVLEKALSDLKISFQNDHVYLNGEDVTKEIRTNDISMMASKTSAVPMVRQKLVDLQKEIAKSILGLAGNTGVAAYGVVANISLVIIAIYTGIGQGIQPLISSFYGKGEKYMARKMLNYAMITMLILSFVIYTCIYLFADPITSVFNSENNMALQEIAVTGLKIYFIASPFIGYNIILSTFFTSVERAIPAYVLSLLRGFILIIPFAFLLSVLWSMTGVWMTYPVAEFLTTVIGVILYERIKRKEIVHLEI</sequence>
<feature type="transmembrane region" description="Helical" evidence="13">
    <location>
        <begin position="212"/>
        <end position="231"/>
    </location>
</feature>
<evidence type="ECO:0000313" key="16">
    <source>
        <dbReference type="Proteomes" id="UP000008801"/>
    </source>
</evidence>
<accession>D4JFW0</accession>
<evidence type="ECO:0000313" key="15">
    <source>
        <dbReference type="EMBL" id="CBK89082.1"/>
    </source>
</evidence>
<keyword evidence="7 15" id="KW-0418">Kinase</keyword>
<keyword evidence="4" id="KW-0808">Transferase</keyword>
<dbReference type="STRING" id="717960.EC1_18230"/>
<dbReference type="KEGG" id="euc:EC1_18230"/>
<dbReference type="PATRIC" id="fig|717960.3.peg.1306"/>
<keyword evidence="6" id="KW-0547">Nucleotide-binding</keyword>
<dbReference type="GO" id="GO:0015297">
    <property type="term" value="F:antiporter activity"/>
    <property type="evidence" value="ECO:0007669"/>
    <property type="project" value="InterPro"/>
</dbReference>
<dbReference type="PANTHER" id="PTHR43823">
    <property type="entry name" value="SPORULATION PROTEIN YKVU"/>
    <property type="match status" value="1"/>
</dbReference>
<reference evidence="15 16" key="1">
    <citation type="submission" date="2010-03" db="EMBL/GenBank/DDBJ databases">
        <title>The genome sequence of Eubacterium cylindroides T2-87.</title>
        <authorList>
            <consortium name="metaHIT consortium -- http://www.metahit.eu/"/>
            <person name="Pajon A."/>
            <person name="Turner K."/>
            <person name="Parkhill J."/>
            <person name="Duncan S."/>
            <person name="Flint H."/>
        </authorList>
    </citation>
    <scope>NUCLEOTIDE SEQUENCE [LARGE SCALE GENOMIC DNA]</scope>
    <source>
        <strain evidence="15 16">T2-87</strain>
    </source>
</reference>
<organism evidence="15 16">
    <name type="scientific">Faecalitalea cylindroides T2-87</name>
    <dbReference type="NCBI Taxonomy" id="717960"/>
    <lineage>
        <taxon>Bacteria</taxon>
        <taxon>Bacillati</taxon>
        <taxon>Bacillota</taxon>
        <taxon>Erysipelotrichia</taxon>
        <taxon>Erysipelotrichales</taxon>
        <taxon>Erysipelotrichaceae</taxon>
        <taxon>Faecalitalea</taxon>
    </lineage>
</organism>
<comment type="subcellular location">
    <subcellularLocation>
        <location evidence="1">Cell membrane</location>
        <topology evidence="1">Multi-pass membrane protein</topology>
    </subcellularLocation>
</comment>
<evidence type="ECO:0000256" key="3">
    <source>
        <dbReference type="ARBA" id="ARBA00022475"/>
    </source>
</evidence>
<dbReference type="Pfam" id="PF01554">
    <property type="entry name" value="MatE"/>
    <property type="match status" value="1"/>
</dbReference>
<dbReference type="EMBL" id="FP929041">
    <property type="protein sequence ID" value="CBK89082.1"/>
    <property type="molecule type" value="Genomic_DNA"/>
</dbReference>
<keyword evidence="3" id="KW-1003">Cell membrane</keyword>
<dbReference type="GO" id="GO:0006139">
    <property type="term" value="P:nucleobase-containing compound metabolic process"/>
    <property type="evidence" value="ECO:0007669"/>
    <property type="project" value="InterPro"/>
</dbReference>
<evidence type="ECO:0000256" key="13">
    <source>
        <dbReference type="SAM" id="Phobius"/>
    </source>
</evidence>
<dbReference type="Gene3D" id="3.40.50.300">
    <property type="entry name" value="P-loop containing nucleotide triphosphate hydrolases"/>
    <property type="match status" value="1"/>
</dbReference>
<dbReference type="HOGENOM" id="CLU_911363_0_0_9"/>
<dbReference type="InterPro" id="IPR027417">
    <property type="entry name" value="P-loop_NTPase"/>
</dbReference>
<proteinExistence type="predicted"/>
<dbReference type="GO" id="GO:0005524">
    <property type="term" value="F:ATP binding"/>
    <property type="evidence" value="ECO:0007669"/>
    <property type="project" value="UniProtKB-KW"/>
</dbReference>
<evidence type="ECO:0000256" key="11">
    <source>
        <dbReference type="ARBA" id="ARBA00047615"/>
    </source>
</evidence>
<evidence type="ECO:0000256" key="10">
    <source>
        <dbReference type="ARBA" id="ARBA00023136"/>
    </source>
</evidence>
<dbReference type="PANTHER" id="PTHR43823:SF3">
    <property type="entry name" value="MULTIDRUG EXPORT PROTEIN MEPA"/>
    <property type="match status" value="1"/>
</dbReference>
<reference evidence="15 16" key="2">
    <citation type="submission" date="2010-03" db="EMBL/GenBank/DDBJ databases">
        <authorList>
            <person name="Pajon A."/>
        </authorList>
    </citation>
    <scope>NUCLEOTIDE SEQUENCE [LARGE SCALE GENOMIC DNA]</scope>
    <source>
        <strain evidence="15 16">T2-87</strain>
    </source>
</reference>
<keyword evidence="8" id="KW-0067">ATP-binding</keyword>
<dbReference type="EC" id="2.7.4.25" evidence="2"/>
<evidence type="ECO:0000256" key="2">
    <source>
        <dbReference type="ARBA" id="ARBA00012906"/>
    </source>
</evidence>
<dbReference type="InterPro" id="IPR011994">
    <property type="entry name" value="Cytidylate_kinase_dom"/>
</dbReference>
<keyword evidence="9 13" id="KW-1133">Transmembrane helix</keyword>
<dbReference type="AlphaFoldDB" id="D4JFW0"/>
<evidence type="ECO:0000256" key="9">
    <source>
        <dbReference type="ARBA" id="ARBA00022989"/>
    </source>
</evidence>
<dbReference type="GO" id="GO:0036431">
    <property type="term" value="F:dCMP kinase activity"/>
    <property type="evidence" value="ECO:0007669"/>
    <property type="project" value="InterPro"/>
</dbReference>
<name>D4JFW0_9FIRM</name>
<evidence type="ECO:0000256" key="1">
    <source>
        <dbReference type="ARBA" id="ARBA00004651"/>
    </source>
</evidence>
<feature type="domain" description="Cytidylate kinase" evidence="14">
    <location>
        <begin position="6"/>
        <end position="116"/>
    </location>
</feature>
<dbReference type="InterPro" id="IPR002528">
    <property type="entry name" value="MATE_fam"/>
</dbReference>
<protein>
    <recommendedName>
        <fullName evidence="2">(d)CMP kinase</fullName>
        <ecNumber evidence="2">2.7.4.25</ecNumber>
    </recommendedName>
</protein>
<feature type="transmembrane region" description="Helical" evidence="13">
    <location>
        <begin position="171"/>
        <end position="192"/>
    </location>
</feature>
<keyword evidence="10 13" id="KW-0472">Membrane</keyword>
<dbReference type="Pfam" id="PF02224">
    <property type="entry name" value="Cytidylate_kin"/>
    <property type="match status" value="1"/>
</dbReference>
<evidence type="ECO:0000256" key="5">
    <source>
        <dbReference type="ARBA" id="ARBA00022692"/>
    </source>
</evidence>